<dbReference type="InterPro" id="IPR052587">
    <property type="entry name" value="TELO2-interacting_protein_1"/>
</dbReference>
<dbReference type="InterPro" id="IPR057566">
    <property type="entry name" value="TPR_TTI1_N"/>
</dbReference>
<feature type="domain" description="TTI1 C-terminal TPR" evidence="2">
    <location>
        <begin position="1134"/>
        <end position="1298"/>
    </location>
</feature>
<organism evidence="3 4">
    <name type="scientific">Acorus calamus</name>
    <name type="common">Sweet flag</name>
    <dbReference type="NCBI Taxonomy" id="4465"/>
    <lineage>
        <taxon>Eukaryota</taxon>
        <taxon>Viridiplantae</taxon>
        <taxon>Streptophyta</taxon>
        <taxon>Embryophyta</taxon>
        <taxon>Tracheophyta</taxon>
        <taxon>Spermatophyta</taxon>
        <taxon>Magnoliopsida</taxon>
        <taxon>Liliopsida</taxon>
        <taxon>Acoraceae</taxon>
        <taxon>Acorus</taxon>
    </lineage>
</organism>
<dbReference type="EMBL" id="JAUJYO010000021">
    <property type="protein sequence ID" value="KAK1283211.1"/>
    <property type="molecule type" value="Genomic_DNA"/>
</dbReference>
<sequence>MLANGSDGTEEDAKMEMTFSSLKRYCMDLLDLLRNPRTSAPFLAEMADFLRSSPAESLQPSLDYTLLPFLLLVDAAVQCRSRKKVDPQQNITTITISDNVAEGMLLCLEELLKKCHLGSVDQMVVVLKKLSYGAMLTPSEAAEEFREGIIRCLRALLLRLQPCALKSCTCKKIPTLPSFMFNSNSQDQCIVCSEYSLKPGECLIAFLQSKHASPAVGHWLSLLLQTAEIEAARGHHGSAKLRSEALLTLRVFVAKVGTADALAFFLPGVVSRFAKILHVSKGMVSGAAGSVGSVDHSVRGVTEFLVRVLRDEDNHFYLDMSMEEVDGFCAHKDGSTQSILESLRKLPVNDRSLAKMEIDQMTGGLLPKPFPSENAHSRGNAESLAVYRTKDWIHETTSHVDKLLSATFPHLCVHPASRVRLALVDGIRSLMSNCRYTLNKSKLMLLECLCVLAYDDSELVSVAAQESLETLFMLREKYLSENEVAEIFNRLIEKLPKLVLGSEERIVVSHAQKLLAVMYYAGPENVVDHLLRSSLTAVRSLDYLTLSLSPNSLFAGSVGKLITLKPLSSGYLHSISELRAGAHLSCADSSIVSSAPSSFSLRQCKSLTNHIEILHKDYELPRMPPWLADDSQKLYQSLAGILRHIGLSLLADPRNEVSLSTIIDTPLNYLRKLISELRMKEYSKESWQSWYARSSSGQVLRQASAAACILNEIIFGISDQSASIYEKLFHKSGNKMKEVTNIKGVEAGIGHVGIPGHTAVTESVWNVYQCKDARSHVIDCVGSILHEYLSSEIWDLASDQKSFLLAQDMETENLSPHFFRDIANLHQVIIDGIGIFSISLGNDFISSGFLHSSLYLLLQNLICSNYQIRSASDVVLRVLSASSDFPTVGHLVLANSDYIIDSLCRQLRHLDLNPHVPDVLGSMLSYIGAAHKILPLLEEPMRIVSSELEVLGRHQHPDLIIPFLKAVLEIAKSCKREALLMPNNAQSLFKHVKSKVVDSETKAKENHIEHIDISEVDSLDSEAVYTHSYDAGELSENWEELLFKLHELKSYRRTIGSVSGSCIIASTPLLASTRESACLVALETVEDGITILAKVEEAYKCEKDTKELIQRAMYTYSFEDHQDYVDDATDDPVDENRLLPAVNKIWPYLVLSLKHRHPSVVMRSLGVISSIIQICGGDFFTRRFHQDGPTFWKILTTSPFQRRPTPRGERPLLLPYRTASTSSEDSMSELSTVKVQAAALNMIFNLSSNKRSASALEAVLKKVSGLVVGIACSGVKALRDASMKALSGLACIDPDLVWILLADVYYTVKKDFPSPPISGLAVSEILPPPSSLKEYLYRQYGGESFGFDIDESSVEVVFLKMQSDVFT</sequence>
<dbReference type="InterPro" id="IPR049362">
    <property type="entry name" value="TTI1_rpt"/>
</dbReference>
<feature type="domain" description="TTI1 N-terminal TPR" evidence="1">
    <location>
        <begin position="207"/>
        <end position="456"/>
    </location>
</feature>
<keyword evidence="4" id="KW-1185">Reference proteome</keyword>
<dbReference type="Pfam" id="PF21547">
    <property type="entry name" value="TTI1"/>
    <property type="match status" value="1"/>
</dbReference>
<gene>
    <name evidence="3" type="ORF">QJS10_CPB21g01117</name>
</gene>
<reference evidence="3" key="1">
    <citation type="journal article" date="2023" name="Nat. Commun.">
        <title>Diploid and tetraploid genomes of Acorus and the evolution of monocots.</title>
        <authorList>
            <person name="Ma L."/>
            <person name="Liu K.W."/>
            <person name="Li Z."/>
            <person name="Hsiao Y.Y."/>
            <person name="Qi Y."/>
            <person name="Fu T."/>
            <person name="Tang G.D."/>
            <person name="Zhang D."/>
            <person name="Sun W.H."/>
            <person name="Liu D.K."/>
            <person name="Li Y."/>
            <person name="Chen G.Z."/>
            <person name="Liu X.D."/>
            <person name="Liao X.Y."/>
            <person name="Jiang Y.T."/>
            <person name="Yu X."/>
            <person name="Hao Y."/>
            <person name="Huang J."/>
            <person name="Zhao X.W."/>
            <person name="Ke S."/>
            <person name="Chen Y.Y."/>
            <person name="Wu W.L."/>
            <person name="Hsu J.L."/>
            <person name="Lin Y.F."/>
            <person name="Huang M.D."/>
            <person name="Li C.Y."/>
            <person name="Huang L."/>
            <person name="Wang Z.W."/>
            <person name="Zhao X."/>
            <person name="Zhong W.Y."/>
            <person name="Peng D.H."/>
            <person name="Ahmad S."/>
            <person name="Lan S."/>
            <person name="Zhang J.S."/>
            <person name="Tsai W.C."/>
            <person name="Van de Peer Y."/>
            <person name="Liu Z.J."/>
        </authorList>
    </citation>
    <scope>NUCLEOTIDE SEQUENCE</scope>
    <source>
        <strain evidence="3">CP</strain>
    </source>
</reference>
<reference evidence="3" key="2">
    <citation type="submission" date="2023-06" db="EMBL/GenBank/DDBJ databases">
        <authorList>
            <person name="Ma L."/>
            <person name="Liu K.-W."/>
            <person name="Li Z."/>
            <person name="Hsiao Y.-Y."/>
            <person name="Qi Y."/>
            <person name="Fu T."/>
            <person name="Tang G."/>
            <person name="Zhang D."/>
            <person name="Sun W.-H."/>
            <person name="Liu D.-K."/>
            <person name="Li Y."/>
            <person name="Chen G.-Z."/>
            <person name="Liu X.-D."/>
            <person name="Liao X.-Y."/>
            <person name="Jiang Y.-T."/>
            <person name="Yu X."/>
            <person name="Hao Y."/>
            <person name="Huang J."/>
            <person name="Zhao X.-W."/>
            <person name="Ke S."/>
            <person name="Chen Y.-Y."/>
            <person name="Wu W.-L."/>
            <person name="Hsu J.-L."/>
            <person name="Lin Y.-F."/>
            <person name="Huang M.-D."/>
            <person name="Li C.-Y."/>
            <person name="Huang L."/>
            <person name="Wang Z.-W."/>
            <person name="Zhao X."/>
            <person name="Zhong W.-Y."/>
            <person name="Peng D.-H."/>
            <person name="Ahmad S."/>
            <person name="Lan S."/>
            <person name="Zhang J.-S."/>
            <person name="Tsai W.-C."/>
            <person name="Van De Peer Y."/>
            <person name="Liu Z.-J."/>
        </authorList>
    </citation>
    <scope>NUCLEOTIDE SEQUENCE</scope>
    <source>
        <strain evidence="3">CP</strain>
        <tissue evidence="3">Leaves</tissue>
    </source>
</reference>
<comment type="caution">
    <text evidence="3">The sequence shown here is derived from an EMBL/GenBank/DDBJ whole genome shotgun (WGS) entry which is preliminary data.</text>
</comment>
<dbReference type="InterPro" id="IPR057567">
    <property type="entry name" value="TPR_TTI1_C"/>
</dbReference>
<dbReference type="SUPFAM" id="SSF48371">
    <property type="entry name" value="ARM repeat"/>
    <property type="match status" value="1"/>
</dbReference>
<dbReference type="InterPro" id="IPR016024">
    <property type="entry name" value="ARM-type_fold"/>
</dbReference>
<dbReference type="Pfam" id="PF24173">
    <property type="entry name" value="TPR_TTI1_N"/>
    <property type="match status" value="1"/>
</dbReference>
<protein>
    <recommendedName>
        <fullName evidence="5">ARM repeat superfamily protein</fullName>
    </recommendedName>
</protein>
<dbReference type="Proteomes" id="UP001180020">
    <property type="component" value="Unassembled WGS sequence"/>
</dbReference>
<evidence type="ECO:0000313" key="3">
    <source>
        <dbReference type="EMBL" id="KAK1283211.1"/>
    </source>
</evidence>
<dbReference type="Pfam" id="PF24181">
    <property type="entry name" value="TPR_TTI1_C"/>
    <property type="match status" value="1"/>
</dbReference>
<evidence type="ECO:0000259" key="2">
    <source>
        <dbReference type="Pfam" id="PF24181"/>
    </source>
</evidence>
<accession>A0AAV9C2W4</accession>
<evidence type="ECO:0000259" key="1">
    <source>
        <dbReference type="Pfam" id="PF24173"/>
    </source>
</evidence>
<dbReference type="PANTHER" id="PTHR18460">
    <property type="entry name" value="TEL2 INTERACTING PROTEIN 1 TTI1 FAMILY MEMBER"/>
    <property type="match status" value="1"/>
</dbReference>
<evidence type="ECO:0000313" key="4">
    <source>
        <dbReference type="Proteomes" id="UP001180020"/>
    </source>
</evidence>
<proteinExistence type="predicted"/>
<evidence type="ECO:0008006" key="5">
    <source>
        <dbReference type="Google" id="ProtNLM"/>
    </source>
</evidence>
<dbReference type="PANTHER" id="PTHR18460:SF3">
    <property type="entry name" value="TELO2-INTERACTING PROTEIN 1 HOMOLOG"/>
    <property type="match status" value="1"/>
</dbReference>
<name>A0AAV9C2W4_ACOCL</name>
<dbReference type="GO" id="GO:0005737">
    <property type="term" value="C:cytoplasm"/>
    <property type="evidence" value="ECO:0007669"/>
    <property type="project" value="TreeGrafter"/>
</dbReference>